<feature type="compositionally biased region" description="Basic and acidic residues" evidence="1">
    <location>
        <begin position="15"/>
        <end position="24"/>
    </location>
</feature>
<gene>
    <name evidence="2" type="ORF">SPIL2461_LOCUS21342</name>
</gene>
<name>A0A812XFB9_SYMPI</name>
<dbReference type="Proteomes" id="UP000649617">
    <property type="component" value="Unassembled WGS sequence"/>
</dbReference>
<feature type="region of interest" description="Disordered" evidence="1">
    <location>
        <begin position="1"/>
        <end position="80"/>
    </location>
</feature>
<accession>A0A812XFB9</accession>
<feature type="compositionally biased region" description="Polar residues" evidence="1">
    <location>
        <begin position="1"/>
        <end position="14"/>
    </location>
</feature>
<proteinExistence type="predicted"/>
<protein>
    <submittedName>
        <fullName evidence="2">Uncharacterized protein</fullName>
    </submittedName>
</protein>
<organism evidence="2 3">
    <name type="scientific">Symbiodinium pilosum</name>
    <name type="common">Dinoflagellate</name>
    <dbReference type="NCBI Taxonomy" id="2952"/>
    <lineage>
        <taxon>Eukaryota</taxon>
        <taxon>Sar</taxon>
        <taxon>Alveolata</taxon>
        <taxon>Dinophyceae</taxon>
        <taxon>Suessiales</taxon>
        <taxon>Symbiodiniaceae</taxon>
        <taxon>Symbiodinium</taxon>
    </lineage>
</organism>
<sequence length="80" mass="8617">SSKVESTQATAASKQSEKPEKMVEDNLFGPSKASRGSTASLFDDDDDEVFLAKPKKASSPSKTRASLFGDDSDDDFLIKK</sequence>
<feature type="compositionally biased region" description="Acidic residues" evidence="1">
    <location>
        <begin position="70"/>
        <end position="80"/>
    </location>
</feature>
<comment type="caution">
    <text evidence="2">The sequence shown here is derived from an EMBL/GenBank/DDBJ whole genome shotgun (WGS) entry which is preliminary data.</text>
</comment>
<evidence type="ECO:0000313" key="3">
    <source>
        <dbReference type="Proteomes" id="UP000649617"/>
    </source>
</evidence>
<dbReference type="EMBL" id="CAJNIZ010046161">
    <property type="protein sequence ID" value="CAE7741484.1"/>
    <property type="molecule type" value="Genomic_DNA"/>
</dbReference>
<dbReference type="AlphaFoldDB" id="A0A812XFB9"/>
<feature type="non-terminal residue" evidence="2">
    <location>
        <position position="80"/>
    </location>
</feature>
<evidence type="ECO:0000256" key="1">
    <source>
        <dbReference type="SAM" id="MobiDB-lite"/>
    </source>
</evidence>
<keyword evidence="3" id="KW-1185">Reference proteome</keyword>
<evidence type="ECO:0000313" key="2">
    <source>
        <dbReference type="EMBL" id="CAE7741484.1"/>
    </source>
</evidence>
<reference evidence="2" key="1">
    <citation type="submission" date="2021-02" db="EMBL/GenBank/DDBJ databases">
        <authorList>
            <person name="Dougan E. K."/>
            <person name="Rhodes N."/>
            <person name="Thang M."/>
            <person name="Chan C."/>
        </authorList>
    </citation>
    <scope>NUCLEOTIDE SEQUENCE</scope>
</reference>